<name>A0A7W4YDZ7_9CELL</name>
<proteinExistence type="predicted"/>
<reference evidence="2 3" key="1">
    <citation type="submission" date="2020-08" db="EMBL/GenBank/DDBJ databases">
        <title>The Agave Microbiome: Exploring the role of microbial communities in plant adaptations to desert environments.</title>
        <authorList>
            <person name="Partida-Martinez L.P."/>
        </authorList>
    </citation>
    <scope>NUCLEOTIDE SEQUENCE [LARGE SCALE GENOMIC DNA]</scope>
    <source>
        <strain evidence="2 3">RAS26</strain>
    </source>
</reference>
<evidence type="ECO:0000313" key="2">
    <source>
        <dbReference type="EMBL" id="MBB2925091.1"/>
    </source>
</evidence>
<sequence>MLVAAALVPDTVLLVPGASGATDVHPDLRRHALDAVRAVLARGPERVVVVAPGAGVEAGQSVRVTRGPVRASLAAAGIPDRALEWVGGAGARARSDGEAGVTQPARVGVSASVGVLLLRAAGWSGPVDVVETAPPTSADPGPAARLAATGRDLVADGSPRTGLVVVGSLSARHGPDAPRADDERAPDYDAAVLADLADAGPDALVRLAALDPALAGALDVSGWAPWQVLVGAVRAAGAGAVLASPVVTPAGVTAAAPLGAQHVVGTWVVAPEPAPDGSPTAAEGSPAVTEGGRTVPAALPTGPSGAGA</sequence>
<feature type="region of interest" description="Disordered" evidence="1">
    <location>
        <begin position="271"/>
        <end position="308"/>
    </location>
</feature>
<evidence type="ECO:0000256" key="1">
    <source>
        <dbReference type="SAM" id="MobiDB-lite"/>
    </source>
</evidence>
<protein>
    <submittedName>
        <fullName evidence="2">Uncharacterized protein</fullName>
    </submittedName>
</protein>
<dbReference type="EMBL" id="JACHVX010000007">
    <property type="protein sequence ID" value="MBB2925091.1"/>
    <property type="molecule type" value="Genomic_DNA"/>
</dbReference>
<accession>A0A7W4YDZ7</accession>
<evidence type="ECO:0000313" key="3">
    <source>
        <dbReference type="Proteomes" id="UP000518206"/>
    </source>
</evidence>
<gene>
    <name evidence="2" type="ORF">FHR80_004029</name>
</gene>
<reference evidence="2 3" key="2">
    <citation type="submission" date="2020-08" db="EMBL/GenBank/DDBJ databases">
        <authorList>
            <person name="Partida-Martinez L."/>
            <person name="Huntemann M."/>
            <person name="Clum A."/>
            <person name="Wang J."/>
            <person name="Palaniappan K."/>
            <person name="Ritter S."/>
            <person name="Chen I.-M."/>
            <person name="Stamatis D."/>
            <person name="Reddy T."/>
            <person name="O'Malley R."/>
            <person name="Daum C."/>
            <person name="Shapiro N."/>
            <person name="Ivanova N."/>
            <person name="Kyrpides N."/>
            <person name="Woyke T."/>
        </authorList>
    </citation>
    <scope>NUCLEOTIDE SEQUENCE [LARGE SCALE GENOMIC DNA]</scope>
    <source>
        <strain evidence="2 3">RAS26</strain>
    </source>
</reference>
<organism evidence="2 3">
    <name type="scientific">Cellulomonas cellasea</name>
    <dbReference type="NCBI Taxonomy" id="43670"/>
    <lineage>
        <taxon>Bacteria</taxon>
        <taxon>Bacillati</taxon>
        <taxon>Actinomycetota</taxon>
        <taxon>Actinomycetes</taxon>
        <taxon>Micrococcales</taxon>
        <taxon>Cellulomonadaceae</taxon>
        <taxon>Cellulomonas</taxon>
    </lineage>
</organism>
<dbReference type="Proteomes" id="UP000518206">
    <property type="component" value="Unassembled WGS sequence"/>
</dbReference>
<dbReference type="RefSeq" id="WP_183297834.1">
    <property type="nucleotide sequence ID" value="NZ_JACHVX010000007.1"/>
</dbReference>
<dbReference type="Gene3D" id="3.40.830.10">
    <property type="entry name" value="LigB-like"/>
    <property type="match status" value="1"/>
</dbReference>
<dbReference type="AlphaFoldDB" id="A0A7W4YDZ7"/>
<comment type="caution">
    <text evidence="2">The sequence shown here is derived from an EMBL/GenBank/DDBJ whole genome shotgun (WGS) entry which is preliminary data.</text>
</comment>